<organism evidence="2 3">
    <name type="scientific">Roseomonas marmotae</name>
    <dbReference type="NCBI Taxonomy" id="2768161"/>
    <lineage>
        <taxon>Bacteria</taxon>
        <taxon>Pseudomonadati</taxon>
        <taxon>Pseudomonadota</taxon>
        <taxon>Alphaproteobacteria</taxon>
        <taxon>Acetobacterales</taxon>
        <taxon>Roseomonadaceae</taxon>
        <taxon>Roseomonas</taxon>
    </lineage>
</organism>
<proteinExistence type="predicted"/>
<dbReference type="Pfam" id="PF03480">
    <property type="entry name" value="DctP"/>
    <property type="match status" value="1"/>
</dbReference>
<dbReference type="RefSeq" id="WP_207445617.1">
    <property type="nucleotide sequence ID" value="NZ_CP061091.1"/>
</dbReference>
<dbReference type="EMBL" id="JACTNF010000004">
    <property type="protein sequence ID" value="MBO1074025.1"/>
    <property type="molecule type" value="Genomic_DNA"/>
</dbReference>
<protein>
    <submittedName>
        <fullName evidence="2">TRAP transporter substrate-binding protein DctP</fullName>
    </submittedName>
</protein>
<dbReference type="InterPro" id="IPR038404">
    <property type="entry name" value="TRAP_DctP_sf"/>
</dbReference>
<comment type="caution">
    <text evidence="2">The sequence shown here is derived from an EMBL/GenBank/DDBJ whole genome shotgun (WGS) entry which is preliminary data.</text>
</comment>
<evidence type="ECO:0000256" key="1">
    <source>
        <dbReference type="ARBA" id="ARBA00022729"/>
    </source>
</evidence>
<accession>A0ABS3K9A8</accession>
<dbReference type="InterPro" id="IPR018389">
    <property type="entry name" value="DctP_fam"/>
</dbReference>
<reference evidence="2 3" key="1">
    <citation type="submission" date="2020-09" db="EMBL/GenBank/DDBJ databases">
        <title>Roseomonas.</title>
        <authorList>
            <person name="Zhu W."/>
        </authorList>
    </citation>
    <scope>NUCLEOTIDE SEQUENCE [LARGE SCALE GENOMIC DNA]</scope>
    <source>
        <strain evidence="2 3">1311</strain>
    </source>
</reference>
<dbReference type="PANTHER" id="PTHR33376">
    <property type="match status" value="1"/>
</dbReference>
<dbReference type="NCBIfam" id="NF037995">
    <property type="entry name" value="TRAP_S1"/>
    <property type="match status" value="1"/>
</dbReference>
<evidence type="ECO:0000313" key="2">
    <source>
        <dbReference type="EMBL" id="MBO1074025.1"/>
    </source>
</evidence>
<keyword evidence="3" id="KW-1185">Reference proteome</keyword>
<dbReference type="PANTHER" id="PTHR33376:SF4">
    <property type="entry name" value="SIALIC ACID-BINDING PERIPLASMIC PROTEIN SIAP"/>
    <property type="match status" value="1"/>
</dbReference>
<evidence type="ECO:0000313" key="3">
    <source>
        <dbReference type="Proteomes" id="UP001518990"/>
    </source>
</evidence>
<keyword evidence="1" id="KW-0732">Signal</keyword>
<name>A0ABS3K9A8_9PROT</name>
<dbReference type="Proteomes" id="UP001518990">
    <property type="component" value="Unassembled WGS sequence"/>
</dbReference>
<dbReference type="Gene3D" id="3.40.190.170">
    <property type="entry name" value="Bacterial extracellular solute-binding protein, family 7"/>
    <property type="match status" value="1"/>
</dbReference>
<gene>
    <name evidence="2" type="primary">dctP</name>
    <name evidence="2" type="ORF">IAI60_05340</name>
</gene>
<sequence length="376" mass="40842">MALLLMTTAAQAQAQAQAQAEGSPAPTRLQVVGGLADVRLYQDYERSFWREELPRISEGRLQADIVPFDSSGIRGQDMLHLLRLGVVSFGTVLLSLAANTDPELAAPNLALLAPDISMLRRVVQAYRPYLTALLKREYGVEMLAVYAYPAQVLFCTDPLPNLESVRRRRVRVSNYSQADVIEALGGHPVVTTFASQAEELQTGRVDCVITGSLSGNQIGLHRVARQVHPMALSWGLSIFAANRQAWDELPQDLQLTLRRGLGRLELNVWAAAGQDTEDGFLCNAGRPGCQSGTPGTMAWNAVTPEDETARRRLLSTAVIPGWIARCGESCRQGWNTYLAPLTRIFLPGPGEKPDTQLPSVGIARPHGGGARLTASP</sequence>